<evidence type="ECO:0000259" key="4">
    <source>
        <dbReference type="Pfam" id="PF13649"/>
    </source>
</evidence>
<organism evidence="5 6">
    <name type="scientific">Streptomyces phyllanthi</name>
    <dbReference type="NCBI Taxonomy" id="1803180"/>
    <lineage>
        <taxon>Bacteria</taxon>
        <taxon>Bacillati</taxon>
        <taxon>Actinomycetota</taxon>
        <taxon>Actinomycetes</taxon>
        <taxon>Kitasatosporales</taxon>
        <taxon>Streptomycetaceae</taxon>
        <taxon>Streptomyces</taxon>
    </lineage>
</organism>
<reference evidence="5 6" key="1">
    <citation type="submission" date="2019-07" db="EMBL/GenBank/DDBJ databases">
        <title>New species of Amycolatopsis and Streptomyces.</title>
        <authorList>
            <person name="Duangmal K."/>
            <person name="Teo W.F.A."/>
            <person name="Lipun K."/>
        </authorList>
    </citation>
    <scope>NUCLEOTIDE SEQUENCE [LARGE SCALE GENOMIC DNA]</scope>
    <source>
        <strain evidence="5 6">TISTR 2346</strain>
    </source>
</reference>
<protein>
    <submittedName>
        <fullName evidence="5">Class I SAM-dependent methyltransferase</fullName>
    </submittedName>
</protein>
<keyword evidence="3" id="KW-0949">S-adenosyl-L-methionine</keyword>
<dbReference type="EMBL" id="VJZE01000265">
    <property type="protein sequence ID" value="MPY43860.1"/>
    <property type="molecule type" value="Genomic_DNA"/>
</dbReference>
<evidence type="ECO:0000256" key="2">
    <source>
        <dbReference type="ARBA" id="ARBA00022679"/>
    </source>
</evidence>
<dbReference type="AlphaFoldDB" id="A0A5N8W8Q3"/>
<dbReference type="SUPFAM" id="SSF53335">
    <property type="entry name" value="S-adenosyl-L-methionine-dependent methyltransferases"/>
    <property type="match status" value="1"/>
</dbReference>
<proteinExistence type="predicted"/>
<dbReference type="CDD" id="cd02440">
    <property type="entry name" value="AdoMet_MTases"/>
    <property type="match status" value="1"/>
</dbReference>
<dbReference type="Proteomes" id="UP000326979">
    <property type="component" value="Unassembled WGS sequence"/>
</dbReference>
<dbReference type="RefSeq" id="WP_152788806.1">
    <property type="nucleotide sequence ID" value="NZ_BAABEQ010000019.1"/>
</dbReference>
<comment type="caution">
    <text evidence="5">The sequence shown here is derived from an EMBL/GenBank/DDBJ whole genome shotgun (WGS) entry which is preliminary data.</text>
</comment>
<keyword evidence="1 5" id="KW-0489">Methyltransferase</keyword>
<gene>
    <name evidence="5" type="ORF">FNH04_29365</name>
</gene>
<name>A0A5N8W8Q3_9ACTN</name>
<evidence type="ECO:0000313" key="5">
    <source>
        <dbReference type="EMBL" id="MPY43860.1"/>
    </source>
</evidence>
<evidence type="ECO:0000256" key="3">
    <source>
        <dbReference type="ARBA" id="ARBA00022691"/>
    </source>
</evidence>
<dbReference type="GO" id="GO:0032259">
    <property type="term" value="P:methylation"/>
    <property type="evidence" value="ECO:0007669"/>
    <property type="project" value="UniProtKB-KW"/>
</dbReference>
<feature type="domain" description="Methyltransferase" evidence="4">
    <location>
        <begin position="40"/>
        <end position="132"/>
    </location>
</feature>
<accession>A0A5N8W8Q3</accession>
<dbReference type="Pfam" id="PF13649">
    <property type="entry name" value="Methyltransf_25"/>
    <property type="match status" value="1"/>
</dbReference>
<dbReference type="InterPro" id="IPR041698">
    <property type="entry name" value="Methyltransf_25"/>
</dbReference>
<dbReference type="PANTHER" id="PTHR43464">
    <property type="entry name" value="METHYLTRANSFERASE"/>
    <property type="match status" value="1"/>
</dbReference>
<evidence type="ECO:0000256" key="1">
    <source>
        <dbReference type="ARBA" id="ARBA00022603"/>
    </source>
</evidence>
<dbReference type="Gene3D" id="3.40.50.150">
    <property type="entry name" value="Vaccinia Virus protein VP39"/>
    <property type="match status" value="1"/>
</dbReference>
<dbReference type="OrthoDB" id="9811589at2"/>
<evidence type="ECO:0000313" key="6">
    <source>
        <dbReference type="Proteomes" id="UP000326979"/>
    </source>
</evidence>
<dbReference type="InterPro" id="IPR029063">
    <property type="entry name" value="SAM-dependent_MTases_sf"/>
</dbReference>
<keyword evidence="6" id="KW-1185">Reference proteome</keyword>
<keyword evidence="2 5" id="KW-0808">Transferase</keyword>
<dbReference type="GO" id="GO:0008168">
    <property type="term" value="F:methyltransferase activity"/>
    <property type="evidence" value="ECO:0007669"/>
    <property type="project" value="UniProtKB-KW"/>
</dbReference>
<sequence>MADEVFRHPRLAAVYDPLDPDRSDLDPYLRLAERFGVQHVLDIGCGTGVFALLLAARGIEVVGVDPARASVDVARAKPGADRVRWIHGDATTLPPLRVDLATMTANVAQAIVAPDIWHRTLKGAFDALRPGGHLVFETRDPSRRAWECWNREVSYRVTEIPGVGAVETWVELIDVDGPLVTFRQHYVFAADGETLTSDSTLRFRERQEVEADLVARGYALREVCDAPDRPGKEFVFVALRPGSG</sequence>
<dbReference type="PANTHER" id="PTHR43464:SF19">
    <property type="entry name" value="UBIQUINONE BIOSYNTHESIS O-METHYLTRANSFERASE, MITOCHONDRIAL"/>
    <property type="match status" value="1"/>
</dbReference>